<evidence type="ECO:0000256" key="4">
    <source>
        <dbReference type="ARBA" id="ARBA00022692"/>
    </source>
</evidence>
<accession>A0A8J2YDW1</accession>
<feature type="domain" description="YetF C-terminal" evidence="8">
    <location>
        <begin position="84"/>
        <end position="205"/>
    </location>
</feature>
<dbReference type="Gene3D" id="3.30.240.20">
    <property type="entry name" value="bsu07140 like domains"/>
    <property type="match status" value="2"/>
</dbReference>
<evidence type="ECO:0000256" key="3">
    <source>
        <dbReference type="ARBA" id="ARBA00022475"/>
    </source>
</evidence>
<dbReference type="PANTHER" id="PTHR34582">
    <property type="entry name" value="UPF0702 TRANSMEMBRANE PROTEIN YCAP"/>
    <property type="match status" value="1"/>
</dbReference>
<dbReference type="InterPro" id="IPR023090">
    <property type="entry name" value="UPF0702_alpha/beta_dom_sf"/>
</dbReference>
<feature type="transmembrane region" description="Helical" evidence="7">
    <location>
        <begin position="6"/>
        <end position="24"/>
    </location>
</feature>
<dbReference type="PANTHER" id="PTHR34582:SF6">
    <property type="entry name" value="UPF0702 TRANSMEMBRANE PROTEIN YCAP"/>
    <property type="match status" value="1"/>
</dbReference>
<dbReference type="InterPro" id="IPR007353">
    <property type="entry name" value="DUF421"/>
</dbReference>
<evidence type="ECO:0000256" key="7">
    <source>
        <dbReference type="SAM" id="Phobius"/>
    </source>
</evidence>
<evidence type="ECO:0000313" key="10">
    <source>
        <dbReference type="Proteomes" id="UP000625210"/>
    </source>
</evidence>
<evidence type="ECO:0000313" key="9">
    <source>
        <dbReference type="EMBL" id="GGE27283.1"/>
    </source>
</evidence>
<comment type="similarity">
    <text evidence="2">Belongs to the UPF0702 family.</text>
</comment>
<organism evidence="9 10">
    <name type="scientific">Marinithermofilum abyssi</name>
    <dbReference type="NCBI Taxonomy" id="1571185"/>
    <lineage>
        <taxon>Bacteria</taxon>
        <taxon>Bacillati</taxon>
        <taxon>Bacillota</taxon>
        <taxon>Bacilli</taxon>
        <taxon>Bacillales</taxon>
        <taxon>Thermoactinomycetaceae</taxon>
        <taxon>Marinithermofilum</taxon>
    </lineage>
</organism>
<dbReference type="Pfam" id="PF04239">
    <property type="entry name" value="DUF421"/>
    <property type="match status" value="1"/>
</dbReference>
<evidence type="ECO:0000256" key="1">
    <source>
        <dbReference type="ARBA" id="ARBA00004651"/>
    </source>
</evidence>
<evidence type="ECO:0000259" key="8">
    <source>
        <dbReference type="Pfam" id="PF04239"/>
    </source>
</evidence>
<gene>
    <name evidence="9" type="primary">yrbG</name>
    <name evidence="9" type="ORF">GCM10011571_31860</name>
</gene>
<comment type="caution">
    <text evidence="9">The sequence shown here is derived from an EMBL/GenBank/DDBJ whole genome shotgun (WGS) entry which is preliminary data.</text>
</comment>
<dbReference type="AlphaFoldDB" id="A0A8J2YDW1"/>
<keyword evidence="5 7" id="KW-1133">Transmembrane helix</keyword>
<comment type="subcellular location">
    <subcellularLocation>
        <location evidence="1">Cell membrane</location>
        <topology evidence="1">Multi-pass membrane protein</topology>
    </subcellularLocation>
</comment>
<proteinExistence type="inferred from homology"/>
<dbReference type="GO" id="GO:0005886">
    <property type="term" value="C:plasma membrane"/>
    <property type="evidence" value="ECO:0007669"/>
    <property type="project" value="UniProtKB-SubCell"/>
</dbReference>
<reference evidence="9" key="1">
    <citation type="journal article" date="2014" name="Int. J. Syst. Evol. Microbiol.">
        <title>Complete genome sequence of Corynebacterium casei LMG S-19264T (=DSM 44701T), isolated from a smear-ripened cheese.</title>
        <authorList>
            <consortium name="US DOE Joint Genome Institute (JGI-PGF)"/>
            <person name="Walter F."/>
            <person name="Albersmeier A."/>
            <person name="Kalinowski J."/>
            <person name="Ruckert C."/>
        </authorList>
    </citation>
    <scope>NUCLEOTIDE SEQUENCE</scope>
    <source>
        <strain evidence="9">CGMCC 1.15179</strain>
    </source>
</reference>
<reference evidence="9" key="2">
    <citation type="submission" date="2020-09" db="EMBL/GenBank/DDBJ databases">
        <authorList>
            <person name="Sun Q."/>
            <person name="Zhou Y."/>
        </authorList>
    </citation>
    <scope>NUCLEOTIDE SEQUENCE</scope>
    <source>
        <strain evidence="9">CGMCC 1.15179</strain>
    </source>
</reference>
<protein>
    <submittedName>
        <fullName evidence="9">UPF0702 transmembrane protein YrbG</fullName>
    </submittedName>
</protein>
<evidence type="ECO:0000256" key="5">
    <source>
        <dbReference type="ARBA" id="ARBA00022989"/>
    </source>
</evidence>
<sequence>MGDVELWTVILRSFFIYIFVMVIMRMMGKREIGKLSVFDVVVSIMIADFAVLSIEDLKMPLIKGIMPIIVVASAQILLSYISLKNAKIRHIVDGEPSVLIRNGKIQEKEMARQRYNLDDLMTQLREKNIAHVDDVEFALLETTGKLSVFPKKDVTSQVKLPLPVIIEGKVQEDALKQIGQNRFWLKNQIQKYGYRDWKEIFFASIDQYGKLYIDPRKD</sequence>
<keyword evidence="4 7" id="KW-0812">Transmembrane</keyword>
<dbReference type="EMBL" id="BMHQ01000014">
    <property type="protein sequence ID" value="GGE27283.1"/>
    <property type="molecule type" value="Genomic_DNA"/>
</dbReference>
<feature type="transmembrane region" description="Helical" evidence="7">
    <location>
        <begin position="60"/>
        <end position="81"/>
    </location>
</feature>
<keyword evidence="3" id="KW-1003">Cell membrane</keyword>
<evidence type="ECO:0000256" key="2">
    <source>
        <dbReference type="ARBA" id="ARBA00006448"/>
    </source>
</evidence>
<evidence type="ECO:0000256" key="6">
    <source>
        <dbReference type="ARBA" id="ARBA00023136"/>
    </source>
</evidence>
<keyword evidence="6 7" id="KW-0472">Membrane</keyword>
<feature type="transmembrane region" description="Helical" evidence="7">
    <location>
        <begin position="36"/>
        <end position="54"/>
    </location>
</feature>
<keyword evidence="10" id="KW-1185">Reference proteome</keyword>
<dbReference type="Proteomes" id="UP000625210">
    <property type="component" value="Unassembled WGS sequence"/>
</dbReference>
<name>A0A8J2YDW1_9BACL</name>